<evidence type="ECO:0000256" key="7">
    <source>
        <dbReference type="ARBA" id="ARBA00022755"/>
    </source>
</evidence>
<evidence type="ECO:0000256" key="8">
    <source>
        <dbReference type="ARBA" id="ARBA00022840"/>
    </source>
</evidence>
<evidence type="ECO:0000313" key="13">
    <source>
        <dbReference type="EMBL" id="CCI26664.1"/>
    </source>
</evidence>
<dbReference type="InterPro" id="IPR050089">
    <property type="entry name" value="SAICAR_synthetase"/>
</dbReference>
<evidence type="ECO:0000256" key="6">
    <source>
        <dbReference type="ARBA" id="ARBA00022741"/>
    </source>
</evidence>
<keyword evidence="6 11" id="KW-0547">Nucleotide-binding</keyword>
<comment type="similarity">
    <text evidence="2 11">Belongs to the SAICAR synthetase family.</text>
</comment>
<dbReference type="CDD" id="cd01415">
    <property type="entry name" value="SAICAR_synt_PurC"/>
    <property type="match status" value="1"/>
</dbReference>
<evidence type="ECO:0000256" key="10">
    <source>
        <dbReference type="ARBA" id="ARBA00048475"/>
    </source>
</evidence>
<accession>I4HX90</accession>
<dbReference type="Proteomes" id="UP000004775">
    <property type="component" value="Unassembled WGS sequence"/>
</dbReference>
<dbReference type="NCBIfam" id="TIGR00081">
    <property type="entry name" value="purC"/>
    <property type="match status" value="1"/>
</dbReference>
<comment type="pathway">
    <text evidence="1 11">Purine metabolism; IMP biosynthesis via de novo pathway; 5-amino-1-(5-phospho-D-ribosyl)imidazole-4-carboxamide from 5-amino-1-(5-phospho-D-ribosyl)imidazole-4-carboxylate: step 1/2.</text>
</comment>
<dbReference type="HOGENOM" id="CLU_061495_2_0_3"/>
<dbReference type="PANTHER" id="PTHR43599">
    <property type="entry name" value="MULTIFUNCTIONAL PROTEIN ADE2"/>
    <property type="match status" value="1"/>
</dbReference>
<dbReference type="Pfam" id="PF01259">
    <property type="entry name" value="SAICAR_synt"/>
    <property type="match status" value="1"/>
</dbReference>
<sequence>MLAVIFKQQLYIIFFNDHLPDDINFLSRLIAKIYSTIRLTIDFRLSMPRMITMEKLYEGKAKILYQTDDPDILLTYYKDDATAFNAQKRGQIVGKGEINCTVSTALFQWLESLGIPTHYIDRPSSREMRVKAIKIIPLEVVVRNIAAGSLCKQTGLKEGKVLPFPLVEFYLKDDALGDPLLTPDRIKVIDIASEEQVNQLRDLALQINQYLQEFFDKCQIILVDFKLEFGVDKTGKIYLGDEISPDTCRLWDKTQEDAQARILDKDRFRRDLGDVETAYQQVQARVLQQIESL</sequence>
<keyword evidence="5 11" id="KW-0436">Ligase</keyword>
<evidence type="ECO:0000256" key="9">
    <source>
        <dbReference type="ARBA" id="ARBA00030409"/>
    </source>
</evidence>
<dbReference type="GO" id="GO:0004639">
    <property type="term" value="F:phosphoribosylaminoimidazolesuccinocarboxamide synthase activity"/>
    <property type="evidence" value="ECO:0007669"/>
    <property type="project" value="UniProtKB-UniRule"/>
</dbReference>
<dbReference type="Gene3D" id="3.30.470.20">
    <property type="entry name" value="ATP-grasp fold, B domain"/>
    <property type="match status" value="1"/>
</dbReference>
<dbReference type="GO" id="GO:0006189">
    <property type="term" value="P:'de novo' IMP biosynthetic process"/>
    <property type="evidence" value="ECO:0007669"/>
    <property type="project" value="UniProtKB-UniRule"/>
</dbReference>
<dbReference type="UniPathway" id="UPA00074">
    <property type="reaction ID" value="UER00131"/>
</dbReference>
<dbReference type="InterPro" id="IPR001636">
    <property type="entry name" value="SAICAR_synth"/>
</dbReference>
<dbReference type="HAMAP" id="MF_00137">
    <property type="entry name" value="SAICAR_synth"/>
    <property type="match status" value="1"/>
</dbReference>
<dbReference type="FunFam" id="3.30.470.20:FF:000006">
    <property type="entry name" value="Phosphoribosylaminoimidazole-succinocarboxamide synthase"/>
    <property type="match status" value="1"/>
</dbReference>
<dbReference type="InterPro" id="IPR033934">
    <property type="entry name" value="SAICAR_synt_PurC"/>
</dbReference>
<dbReference type="EC" id="6.3.2.6" evidence="3 11"/>
<proteinExistence type="inferred from homology"/>
<organism evidence="13 14">
    <name type="scientific">Microcystis aeruginosa PCC 9809</name>
    <dbReference type="NCBI Taxonomy" id="1160285"/>
    <lineage>
        <taxon>Bacteria</taxon>
        <taxon>Bacillati</taxon>
        <taxon>Cyanobacteriota</taxon>
        <taxon>Cyanophyceae</taxon>
        <taxon>Oscillatoriophycideae</taxon>
        <taxon>Chroococcales</taxon>
        <taxon>Microcystaceae</taxon>
        <taxon>Microcystis</taxon>
    </lineage>
</organism>
<name>I4HX90_MICAE</name>
<evidence type="ECO:0000256" key="4">
    <source>
        <dbReference type="ARBA" id="ARBA00016460"/>
    </source>
</evidence>
<protein>
    <recommendedName>
        <fullName evidence="4 11">Phosphoribosylaminoimidazole-succinocarboxamide synthase</fullName>
        <ecNumber evidence="3 11">6.3.2.6</ecNumber>
    </recommendedName>
    <alternativeName>
        <fullName evidence="9 11">SAICAR synthetase</fullName>
    </alternativeName>
</protein>
<evidence type="ECO:0000259" key="12">
    <source>
        <dbReference type="Pfam" id="PF01259"/>
    </source>
</evidence>
<dbReference type="PROSITE" id="PS01057">
    <property type="entry name" value="SAICAR_SYNTHETASE_1"/>
    <property type="match status" value="1"/>
</dbReference>
<reference evidence="13 14" key="1">
    <citation type="submission" date="2012-04" db="EMBL/GenBank/DDBJ databases">
        <authorList>
            <person name="Genoscope - CEA"/>
        </authorList>
    </citation>
    <scope>NUCLEOTIDE SEQUENCE [LARGE SCALE GENOMIC DNA]</scope>
    <source>
        <strain evidence="13 14">9809</strain>
    </source>
</reference>
<evidence type="ECO:0000256" key="1">
    <source>
        <dbReference type="ARBA" id="ARBA00004672"/>
    </source>
</evidence>
<evidence type="ECO:0000256" key="3">
    <source>
        <dbReference type="ARBA" id="ARBA00012217"/>
    </source>
</evidence>
<dbReference type="SUPFAM" id="SSF56104">
    <property type="entry name" value="SAICAR synthase-like"/>
    <property type="match status" value="1"/>
</dbReference>
<comment type="catalytic activity">
    <reaction evidence="10 11">
        <text>5-amino-1-(5-phospho-D-ribosyl)imidazole-4-carboxylate + L-aspartate + ATP = (2S)-2-[5-amino-1-(5-phospho-beta-D-ribosyl)imidazole-4-carboxamido]succinate + ADP + phosphate + 2 H(+)</text>
        <dbReference type="Rhea" id="RHEA:22628"/>
        <dbReference type="ChEBI" id="CHEBI:15378"/>
        <dbReference type="ChEBI" id="CHEBI:29991"/>
        <dbReference type="ChEBI" id="CHEBI:30616"/>
        <dbReference type="ChEBI" id="CHEBI:43474"/>
        <dbReference type="ChEBI" id="CHEBI:58443"/>
        <dbReference type="ChEBI" id="CHEBI:77657"/>
        <dbReference type="ChEBI" id="CHEBI:456216"/>
        <dbReference type="EC" id="6.3.2.6"/>
    </reaction>
</comment>
<gene>
    <name evidence="11 13" type="primary">purC</name>
    <name evidence="13" type="ORF">MICAH_4060002</name>
</gene>
<evidence type="ECO:0000313" key="14">
    <source>
        <dbReference type="Proteomes" id="UP000004775"/>
    </source>
</evidence>
<keyword evidence="8 11" id="KW-0067">ATP-binding</keyword>
<dbReference type="InterPro" id="IPR018236">
    <property type="entry name" value="SAICAR_synthetase_CS"/>
</dbReference>
<feature type="domain" description="SAICAR synthetase/ADE2 N-terminal" evidence="12">
    <location>
        <begin position="55"/>
        <end position="285"/>
    </location>
</feature>
<dbReference type="GO" id="GO:0005524">
    <property type="term" value="F:ATP binding"/>
    <property type="evidence" value="ECO:0007669"/>
    <property type="project" value="UniProtKB-KW"/>
</dbReference>
<evidence type="ECO:0000256" key="2">
    <source>
        <dbReference type="ARBA" id="ARBA00010190"/>
    </source>
</evidence>
<evidence type="ECO:0000256" key="5">
    <source>
        <dbReference type="ARBA" id="ARBA00022598"/>
    </source>
</evidence>
<dbReference type="InterPro" id="IPR028923">
    <property type="entry name" value="SAICAR_synt/ADE2_N"/>
</dbReference>
<dbReference type="EMBL" id="CAIO01000342">
    <property type="protein sequence ID" value="CCI26664.1"/>
    <property type="molecule type" value="Genomic_DNA"/>
</dbReference>
<dbReference type="Gene3D" id="3.30.200.20">
    <property type="entry name" value="Phosphorylase Kinase, domain 1"/>
    <property type="match status" value="1"/>
</dbReference>
<keyword evidence="7 11" id="KW-0658">Purine biosynthesis</keyword>
<evidence type="ECO:0000256" key="11">
    <source>
        <dbReference type="HAMAP-Rule" id="MF_00137"/>
    </source>
</evidence>
<dbReference type="GO" id="GO:0009236">
    <property type="term" value="P:cobalamin biosynthetic process"/>
    <property type="evidence" value="ECO:0007669"/>
    <property type="project" value="InterPro"/>
</dbReference>
<dbReference type="AlphaFoldDB" id="I4HX90"/>
<comment type="caution">
    <text evidence="13">The sequence shown here is derived from an EMBL/GenBank/DDBJ whole genome shotgun (WGS) entry which is preliminary data.</text>
</comment>
<dbReference type="PANTHER" id="PTHR43599:SF3">
    <property type="entry name" value="SI:DKEY-6E2.2"/>
    <property type="match status" value="1"/>
</dbReference>
<dbReference type="PROSITE" id="PS01058">
    <property type="entry name" value="SAICAR_SYNTHETASE_2"/>
    <property type="match status" value="1"/>
</dbReference>